<dbReference type="GO" id="GO:0005886">
    <property type="term" value="C:plasma membrane"/>
    <property type="evidence" value="ECO:0007669"/>
    <property type="project" value="TreeGrafter"/>
</dbReference>
<sequence length="366" mass="42899">MESTSSDYEYKIEYELQDFSKKNQEKPKEKPQDLEKPQQQQQEKQPEQGKQLEQGKKPTEPKALDVSPTIWKVIFWIVFGQAILIALIYLAKMIRYPEAVIMEFKNKILVNFFPAVNIILLLFSVALIPEHKTTAEAVMWIGASLQLLMSLYSIRLWFTRDFDLNLFNPTAFIPIVAPLFISAPLGQLGYKNLGWFFMSYGLFFWTIMITILFARIIFYKPIDRKFYPAFWIIIAPPAIGLVCYLSLNPPNHWDHFCDFLFYTAVFHFIILLSLTDYIFRCPPCLNYIALTFPLDAIAIAALEYHLHMKNTHTKTFAWITLILASVIVVLVLILIFILIITGRFFVPENKMLQRWWWQSKDKKVEK</sequence>
<feature type="transmembrane region" description="Helical" evidence="6">
    <location>
        <begin position="193"/>
        <end position="214"/>
    </location>
</feature>
<feature type="transmembrane region" description="Helical" evidence="6">
    <location>
        <begin position="226"/>
        <end position="247"/>
    </location>
</feature>
<evidence type="ECO:0000256" key="1">
    <source>
        <dbReference type="ARBA" id="ARBA00004141"/>
    </source>
</evidence>
<keyword evidence="8" id="KW-1185">Reference proteome</keyword>
<dbReference type="InterPro" id="IPR004695">
    <property type="entry name" value="SLAC1/Mae1/Ssu1/TehA"/>
</dbReference>
<keyword evidence="2 6" id="KW-0812">Transmembrane</keyword>
<evidence type="ECO:0000313" key="8">
    <source>
        <dbReference type="Proteomes" id="UP001149090"/>
    </source>
</evidence>
<keyword evidence="3 6" id="KW-1133">Transmembrane helix</keyword>
<dbReference type="AlphaFoldDB" id="A0A9Q0LAI3"/>
<keyword evidence="4 6" id="KW-0472">Membrane</keyword>
<feature type="region of interest" description="Disordered" evidence="5">
    <location>
        <begin position="15"/>
        <end position="62"/>
    </location>
</feature>
<feature type="compositionally biased region" description="Low complexity" evidence="5">
    <location>
        <begin position="37"/>
        <end position="52"/>
    </location>
</feature>
<dbReference type="PANTHER" id="PTHR37955">
    <property type="entry name" value="TELLURITE RESISTANCE PROTEIN TEHA"/>
    <property type="match status" value="1"/>
</dbReference>
<accession>A0A9Q0LAI3</accession>
<evidence type="ECO:0000256" key="5">
    <source>
        <dbReference type="SAM" id="MobiDB-lite"/>
    </source>
</evidence>
<protein>
    <submittedName>
        <fullName evidence="7">C4-dicarboxylate abc transporter</fullName>
    </submittedName>
</protein>
<comment type="subcellular location">
    <subcellularLocation>
        <location evidence="1">Membrane</location>
        <topology evidence="1">Multi-pass membrane protein</topology>
    </subcellularLocation>
</comment>
<feature type="transmembrane region" description="Helical" evidence="6">
    <location>
        <begin position="73"/>
        <end position="91"/>
    </location>
</feature>
<feature type="compositionally biased region" description="Basic and acidic residues" evidence="5">
    <location>
        <begin position="53"/>
        <end position="62"/>
    </location>
</feature>
<dbReference type="OMA" id="NECALCM"/>
<dbReference type="Gene3D" id="1.50.10.150">
    <property type="entry name" value="Voltage-dependent anion channel"/>
    <property type="match status" value="1"/>
</dbReference>
<feature type="transmembrane region" description="Helical" evidence="6">
    <location>
        <begin position="112"/>
        <end position="131"/>
    </location>
</feature>
<gene>
    <name evidence="7" type="ORF">M0811_12197</name>
</gene>
<evidence type="ECO:0000256" key="4">
    <source>
        <dbReference type="ARBA" id="ARBA00023136"/>
    </source>
</evidence>
<dbReference type="InterPro" id="IPR052951">
    <property type="entry name" value="Tellurite_res_ion_channel"/>
</dbReference>
<proteinExistence type="predicted"/>
<dbReference type="Proteomes" id="UP001149090">
    <property type="component" value="Unassembled WGS sequence"/>
</dbReference>
<dbReference type="Pfam" id="PF03595">
    <property type="entry name" value="SLAC1"/>
    <property type="match status" value="1"/>
</dbReference>
<evidence type="ECO:0000256" key="6">
    <source>
        <dbReference type="SAM" id="Phobius"/>
    </source>
</evidence>
<organism evidence="7 8">
    <name type="scientific">Anaeramoeba ignava</name>
    <name type="common">Anaerobic marine amoeba</name>
    <dbReference type="NCBI Taxonomy" id="1746090"/>
    <lineage>
        <taxon>Eukaryota</taxon>
        <taxon>Metamonada</taxon>
        <taxon>Anaeramoebidae</taxon>
        <taxon>Anaeramoeba</taxon>
    </lineage>
</organism>
<dbReference type="OrthoDB" id="1099at2759"/>
<evidence type="ECO:0000256" key="2">
    <source>
        <dbReference type="ARBA" id="ARBA00022692"/>
    </source>
</evidence>
<comment type="caution">
    <text evidence="7">The sequence shown here is derived from an EMBL/GenBank/DDBJ whole genome shotgun (WGS) entry which is preliminary data.</text>
</comment>
<name>A0A9Q0LAI3_ANAIG</name>
<feature type="transmembrane region" description="Helical" evidence="6">
    <location>
        <begin position="137"/>
        <end position="154"/>
    </location>
</feature>
<feature type="transmembrane region" description="Helical" evidence="6">
    <location>
        <begin position="166"/>
        <end position="187"/>
    </location>
</feature>
<evidence type="ECO:0000313" key="7">
    <source>
        <dbReference type="EMBL" id="KAJ5068890.1"/>
    </source>
</evidence>
<reference evidence="7" key="1">
    <citation type="submission" date="2022-10" db="EMBL/GenBank/DDBJ databases">
        <title>Novel sulphate-reducing endosymbionts in the free-living metamonad Anaeramoeba.</title>
        <authorList>
            <person name="Jerlstrom-Hultqvist J."/>
            <person name="Cepicka I."/>
            <person name="Gallot-Lavallee L."/>
            <person name="Salas-Leiva D."/>
            <person name="Curtis B.A."/>
            <person name="Zahonova K."/>
            <person name="Pipaliya S."/>
            <person name="Dacks J."/>
            <person name="Roger A.J."/>
        </authorList>
    </citation>
    <scope>NUCLEOTIDE SEQUENCE</scope>
    <source>
        <strain evidence="7">BMAN</strain>
    </source>
</reference>
<evidence type="ECO:0000256" key="3">
    <source>
        <dbReference type="ARBA" id="ARBA00022989"/>
    </source>
</evidence>
<dbReference type="EMBL" id="JAPDFW010000112">
    <property type="protein sequence ID" value="KAJ5068890.1"/>
    <property type="molecule type" value="Genomic_DNA"/>
</dbReference>
<feature type="transmembrane region" description="Helical" evidence="6">
    <location>
        <begin position="284"/>
        <end position="304"/>
    </location>
</feature>
<dbReference type="PANTHER" id="PTHR37955:SF1">
    <property type="entry name" value="DEP DOMAIN-CONTAINING PROTEIN"/>
    <property type="match status" value="1"/>
</dbReference>
<dbReference type="GO" id="GO:0046583">
    <property type="term" value="F:monoatomic cation efflux transmembrane transporter activity"/>
    <property type="evidence" value="ECO:0007669"/>
    <property type="project" value="TreeGrafter"/>
</dbReference>
<feature type="transmembrane region" description="Helical" evidence="6">
    <location>
        <begin position="316"/>
        <end position="346"/>
    </location>
</feature>
<feature type="compositionally biased region" description="Basic and acidic residues" evidence="5">
    <location>
        <begin position="15"/>
        <end position="36"/>
    </location>
</feature>
<feature type="transmembrane region" description="Helical" evidence="6">
    <location>
        <begin position="259"/>
        <end position="279"/>
    </location>
</feature>
<dbReference type="InterPro" id="IPR038665">
    <property type="entry name" value="Voltage-dep_anion_channel_sf"/>
</dbReference>